<dbReference type="Proteomes" id="UP001620626">
    <property type="component" value="Unassembled WGS sequence"/>
</dbReference>
<dbReference type="AlphaFoldDB" id="A0ABD2I6S9"/>
<dbReference type="SUPFAM" id="SSF53850">
    <property type="entry name" value="Periplasmic binding protein-like II"/>
    <property type="match status" value="1"/>
</dbReference>
<keyword evidence="5" id="KW-1185">Reference proteome</keyword>
<protein>
    <submittedName>
        <fullName evidence="4">Uncharacterized protein</fullName>
    </submittedName>
</protein>
<keyword evidence="1 3" id="KW-0732">Signal</keyword>
<feature type="chain" id="PRO_5044838856" evidence="3">
    <location>
        <begin position="21"/>
        <end position="796"/>
    </location>
</feature>
<sequence>MKSFFIICFLLLFCGQFAAANPGFFDDFFDSDENFDFDELFKSKLYRAIGQRHKKQQQKKQHKQDNGSVESRSLDQLYAAALAEGGKLVVYAGGDAPGQQDSVKQMFEQRFPNMTLDIPVDYSVNHGPRVNLQMDMPGGVVPDIVSLQTLQEFARWKRLGKLLAYKPRGWDKVYSAFRDPEGYFTGLYIMTLGISINKNLVSNSTNPPSYADFLQSEFANGTVGTADPNHDDAVLFIYKQIMDKYGWQWLEQFAQRNQLITCGGMQLQQALENGTLKAIIGGFGSYPNNAGAATEYVIPADNDPFIAYAIYGAILKDAKHPEAAKLFMSWQLDIDGPNAVQTWPVRTDVTPKDNRRQIWEYPNTSHQKFFEFMSNVEERQRFGRQVALFLDDAKCNFASFVPGVRPLHVRLTNGKNGLIFVSYHAPEQCNSNGTDEKAFGIEFRLPKEDGHCDDGLLICYPSYLQSYPDKVNFQVKGTFIVGEGKDNHITNACEQQMTEKTALKWHGIKVRTEPINGTNAFETRKTILEASIVGQTIDLGVVNRSHFLLRFDGNYKDSFTVISPQINDVSFVAKNSESQTDYLANLKNSAFLGEFSGLWLLGLDMVPMTGQQTVMLHVNRSCNCAMEAWFIQPTDSNKPNDPKVPTVGSESCTPFPTDQTFPTTGSFWGFNITIKALTNVSMPIFTVKLLDESKKSVASFYFGKNLKVHIEGYDEPFRDELKLPKAPTQLELAIIFREEPAFRGTLLVFLYDKMSEFNLRHGDQEQTPLIKWIKIQGQITLLREPKPIFTVKHPTY</sequence>
<dbReference type="Pfam" id="PF13343">
    <property type="entry name" value="SBP_bac_6"/>
    <property type="match status" value="1"/>
</dbReference>
<evidence type="ECO:0000313" key="4">
    <source>
        <dbReference type="EMBL" id="KAL3073225.1"/>
    </source>
</evidence>
<reference evidence="4 5" key="1">
    <citation type="submission" date="2024-10" db="EMBL/GenBank/DDBJ databases">
        <authorList>
            <person name="Kim D."/>
        </authorList>
    </citation>
    <scope>NUCLEOTIDE SEQUENCE [LARGE SCALE GENOMIC DNA]</scope>
    <source>
        <strain evidence="4">BH-2024</strain>
    </source>
</reference>
<evidence type="ECO:0000256" key="1">
    <source>
        <dbReference type="ARBA" id="ARBA00022729"/>
    </source>
</evidence>
<gene>
    <name evidence="4" type="ORF">niasHT_031173</name>
</gene>
<dbReference type="PANTHER" id="PTHR30006:SF2">
    <property type="entry name" value="ABC TRANSPORTER SUBSTRATE-BINDING PROTEIN"/>
    <property type="match status" value="1"/>
</dbReference>
<comment type="caution">
    <text evidence="4">The sequence shown here is derived from an EMBL/GenBank/DDBJ whole genome shotgun (WGS) entry which is preliminary data.</text>
</comment>
<evidence type="ECO:0000256" key="2">
    <source>
        <dbReference type="SAM" id="MobiDB-lite"/>
    </source>
</evidence>
<dbReference type="EMBL" id="JBICBT010001323">
    <property type="protein sequence ID" value="KAL3073225.1"/>
    <property type="molecule type" value="Genomic_DNA"/>
</dbReference>
<evidence type="ECO:0000313" key="5">
    <source>
        <dbReference type="Proteomes" id="UP001620626"/>
    </source>
</evidence>
<accession>A0ABD2I6S9</accession>
<organism evidence="4 5">
    <name type="scientific">Heterodera trifolii</name>
    <dbReference type="NCBI Taxonomy" id="157864"/>
    <lineage>
        <taxon>Eukaryota</taxon>
        <taxon>Metazoa</taxon>
        <taxon>Ecdysozoa</taxon>
        <taxon>Nematoda</taxon>
        <taxon>Chromadorea</taxon>
        <taxon>Rhabditida</taxon>
        <taxon>Tylenchina</taxon>
        <taxon>Tylenchomorpha</taxon>
        <taxon>Tylenchoidea</taxon>
        <taxon>Heteroderidae</taxon>
        <taxon>Heteroderinae</taxon>
        <taxon>Heterodera</taxon>
    </lineage>
</organism>
<feature type="signal peptide" evidence="3">
    <location>
        <begin position="1"/>
        <end position="20"/>
    </location>
</feature>
<evidence type="ECO:0000256" key="3">
    <source>
        <dbReference type="SAM" id="SignalP"/>
    </source>
</evidence>
<feature type="compositionally biased region" description="Basic residues" evidence="2">
    <location>
        <begin position="52"/>
        <end position="62"/>
    </location>
</feature>
<dbReference type="PANTHER" id="PTHR30006">
    <property type="entry name" value="THIAMINE-BINDING PERIPLASMIC PROTEIN-RELATED"/>
    <property type="match status" value="1"/>
</dbReference>
<feature type="region of interest" description="Disordered" evidence="2">
    <location>
        <begin position="52"/>
        <end position="71"/>
    </location>
</feature>
<dbReference type="Gene3D" id="3.40.190.10">
    <property type="entry name" value="Periplasmic binding protein-like II"/>
    <property type="match status" value="2"/>
</dbReference>
<name>A0ABD2I6S9_9BILA</name>
<proteinExistence type="predicted"/>